<dbReference type="KEGG" id="pmac:106718995"/>
<comment type="subcellular location">
    <subcellularLocation>
        <location evidence="1">Endomembrane system</location>
        <topology evidence="1">Multi-pass membrane protein</topology>
    </subcellularLocation>
    <subcellularLocation>
        <location evidence="8">Golgi apparatus membrane</location>
        <topology evidence="8">Multi-pass membrane protein</topology>
    </subcellularLocation>
</comment>
<feature type="transmembrane region" description="Helical" evidence="8">
    <location>
        <begin position="291"/>
        <end position="310"/>
    </location>
</feature>
<evidence type="ECO:0000313" key="10">
    <source>
        <dbReference type="Proteomes" id="UP000053240"/>
    </source>
</evidence>
<feature type="transmembrane region" description="Helical" evidence="8">
    <location>
        <begin position="143"/>
        <end position="162"/>
    </location>
</feature>
<evidence type="ECO:0000256" key="5">
    <source>
        <dbReference type="ARBA" id="ARBA00022729"/>
    </source>
</evidence>
<evidence type="ECO:0000256" key="7">
    <source>
        <dbReference type="ARBA" id="ARBA00023136"/>
    </source>
</evidence>
<dbReference type="GO" id="GO:0000139">
    <property type="term" value="C:Golgi membrane"/>
    <property type="evidence" value="ECO:0007669"/>
    <property type="project" value="UniProtKB-SubCell"/>
</dbReference>
<keyword evidence="4 8" id="KW-0812">Transmembrane</keyword>
<feature type="transmembrane region" description="Helical" evidence="8">
    <location>
        <begin position="227"/>
        <end position="248"/>
    </location>
</feature>
<sequence length="329" mass="38618">MQLVFYKCVVLILFNGVSYLSASDGDRSPFYQKCVKNCVKSDCTKDEKQFTPTAEKKLKTTNPLFMWNCLAECRYNCMWRTVEGFQQRGYDVPKFHGKWPFKRIYGVQEPGSAFASLLNLAAHVFMHVEFTRKFSIDDDDPRVFFWHFFAAVCMNAWIWSLIFHTRDSPFTEFMDYGCALSMVMIMYIAAVIRVFSKRTKLTTSIVVLSALVYAQHLFYLYSARVDYHYNMMVNLFFGVCGSLIWLWWGAAQWLSGRRYAWRLLAFVLLSAVALSLELLDFPPYYHIWDAHALWHLATVPLPLLFYRFVIDDLQYTRRSQGPKEDLKLT</sequence>
<keyword evidence="7 8" id="KW-0472">Membrane</keyword>
<proteinExistence type="inferred from homology"/>
<feature type="signal peptide" evidence="8">
    <location>
        <begin position="1"/>
        <end position="22"/>
    </location>
</feature>
<feature type="transmembrane region" description="Helical" evidence="8">
    <location>
        <begin position="260"/>
        <end position="279"/>
    </location>
</feature>
<evidence type="ECO:0000256" key="6">
    <source>
        <dbReference type="ARBA" id="ARBA00022989"/>
    </source>
</evidence>
<evidence type="ECO:0000256" key="1">
    <source>
        <dbReference type="ARBA" id="ARBA00004127"/>
    </source>
</evidence>
<dbReference type="GO" id="GO:0016788">
    <property type="term" value="F:hydrolase activity, acting on ester bonds"/>
    <property type="evidence" value="ECO:0007669"/>
    <property type="project" value="TreeGrafter"/>
</dbReference>
<protein>
    <recommendedName>
        <fullName evidence="8">Post-GPI attachment to proteins factor 3</fullName>
    </recommendedName>
</protein>
<keyword evidence="5 8" id="KW-0732">Signal</keyword>
<feature type="transmembrane region" description="Helical" evidence="8">
    <location>
        <begin position="201"/>
        <end position="221"/>
    </location>
</feature>
<dbReference type="FunCoup" id="A0A0N1INJ4">
    <property type="interactions" value="496"/>
</dbReference>
<dbReference type="PANTHER" id="PTHR13148:SF0">
    <property type="entry name" value="POST-GPI ATTACHMENT TO PROTEINS FACTOR 3"/>
    <property type="match status" value="1"/>
</dbReference>
<accession>A0A0N1INJ4</accession>
<evidence type="ECO:0000256" key="2">
    <source>
        <dbReference type="ARBA" id="ARBA00006387"/>
    </source>
</evidence>
<comment type="caution">
    <text evidence="8">Lacks conserved residue(s) required for the propagation of feature annotation.</text>
</comment>
<evidence type="ECO:0000256" key="3">
    <source>
        <dbReference type="ARBA" id="ARBA00022502"/>
    </source>
</evidence>
<comment type="similarity">
    <text evidence="2 8">Belongs to the PGAP3 family.</text>
</comment>
<comment type="function">
    <text evidence="8">Involved in the lipid remodeling steps of GPI-anchor maturation.</text>
</comment>
<dbReference type="AlphaFoldDB" id="A0A0N1INJ4"/>
<reference evidence="9 10" key="1">
    <citation type="journal article" date="2015" name="Nat. Commun.">
        <title>Outbred genome sequencing and CRISPR/Cas9 gene editing in butterflies.</title>
        <authorList>
            <person name="Li X."/>
            <person name="Fan D."/>
            <person name="Zhang W."/>
            <person name="Liu G."/>
            <person name="Zhang L."/>
            <person name="Zhao L."/>
            <person name="Fang X."/>
            <person name="Chen L."/>
            <person name="Dong Y."/>
            <person name="Chen Y."/>
            <person name="Ding Y."/>
            <person name="Zhao R."/>
            <person name="Feng M."/>
            <person name="Zhu Y."/>
            <person name="Feng Y."/>
            <person name="Jiang X."/>
            <person name="Zhu D."/>
            <person name="Xiang H."/>
            <person name="Feng X."/>
            <person name="Li S."/>
            <person name="Wang J."/>
            <person name="Zhang G."/>
            <person name="Kronforst M.R."/>
            <person name="Wang W."/>
        </authorList>
    </citation>
    <scope>NUCLEOTIDE SEQUENCE [LARGE SCALE GENOMIC DNA]</scope>
    <source>
        <strain evidence="9">Ya'a_city_454_Pm</strain>
        <tissue evidence="9">Whole body</tissue>
    </source>
</reference>
<keyword evidence="6 8" id="KW-1133">Transmembrane helix</keyword>
<dbReference type="STRING" id="76193.A0A0N1INJ4"/>
<dbReference type="Proteomes" id="UP000053240">
    <property type="component" value="Unassembled WGS sequence"/>
</dbReference>
<evidence type="ECO:0000256" key="8">
    <source>
        <dbReference type="RuleBase" id="RU365066"/>
    </source>
</evidence>
<dbReference type="GO" id="GO:0005789">
    <property type="term" value="C:endoplasmic reticulum membrane"/>
    <property type="evidence" value="ECO:0007669"/>
    <property type="project" value="TreeGrafter"/>
</dbReference>
<keyword evidence="3 8" id="KW-0337">GPI-anchor biosynthesis</keyword>
<organism evidence="9 10">
    <name type="scientific">Papilio machaon</name>
    <name type="common">Old World swallowtail butterfly</name>
    <dbReference type="NCBI Taxonomy" id="76193"/>
    <lineage>
        <taxon>Eukaryota</taxon>
        <taxon>Metazoa</taxon>
        <taxon>Ecdysozoa</taxon>
        <taxon>Arthropoda</taxon>
        <taxon>Hexapoda</taxon>
        <taxon>Insecta</taxon>
        <taxon>Pterygota</taxon>
        <taxon>Neoptera</taxon>
        <taxon>Endopterygota</taxon>
        <taxon>Lepidoptera</taxon>
        <taxon>Glossata</taxon>
        <taxon>Ditrysia</taxon>
        <taxon>Papilionoidea</taxon>
        <taxon>Papilionidae</taxon>
        <taxon>Papilioninae</taxon>
        <taxon>Papilio</taxon>
    </lineage>
</organism>
<evidence type="ECO:0000256" key="4">
    <source>
        <dbReference type="ARBA" id="ARBA00022692"/>
    </source>
</evidence>
<keyword evidence="8" id="KW-0333">Golgi apparatus</keyword>
<feature type="transmembrane region" description="Helical" evidence="8">
    <location>
        <begin position="174"/>
        <end position="194"/>
    </location>
</feature>
<gene>
    <name evidence="9" type="ORF">RR48_03361</name>
</gene>
<dbReference type="PANTHER" id="PTHR13148">
    <property type="entry name" value="PER1-RELATED"/>
    <property type="match status" value="1"/>
</dbReference>
<dbReference type="EMBL" id="KQ461186">
    <property type="protein sequence ID" value="KPJ07369.1"/>
    <property type="molecule type" value="Genomic_DNA"/>
</dbReference>
<dbReference type="InParanoid" id="A0A0N1INJ4"/>
<dbReference type="GO" id="GO:0006506">
    <property type="term" value="P:GPI anchor biosynthetic process"/>
    <property type="evidence" value="ECO:0007669"/>
    <property type="project" value="UniProtKB-KW"/>
</dbReference>
<dbReference type="OrthoDB" id="419770at2759"/>
<dbReference type="InterPro" id="IPR007217">
    <property type="entry name" value="Per1-like"/>
</dbReference>
<keyword evidence="10" id="KW-1185">Reference proteome</keyword>
<evidence type="ECO:0000313" key="9">
    <source>
        <dbReference type="EMBL" id="KPJ07369.1"/>
    </source>
</evidence>
<dbReference type="Pfam" id="PF04080">
    <property type="entry name" value="Per1"/>
    <property type="match status" value="1"/>
</dbReference>
<name>A0A0N1INJ4_PAPMA</name>
<feature type="chain" id="PRO_5016483285" description="Post-GPI attachment to proteins factor 3" evidence="8">
    <location>
        <begin position="23"/>
        <end position="329"/>
    </location>
</feature>